<accession>A0A926I5C7</accession>
<proteinExistence type="predicted"/>
<reference evidence="1" key="1">
    <citation type="submission" date="2020-08" db="EMBL/GenBank/DDBJ databases">
        <title>Genome public.</title>
        <authorList>
            <person name="Liu C."/>
            <person name="Sun Q."/>
        </authorList>
    </citation>
    <scope>NUCLEOTIDE SEQUENCE</scope>
    <source>
        <strain evidence="1">NSJ-33</strain>
    </source>
</reference>
<dbReference type="RefSeq" id="WP_249293605.1">
    <property type="nucleotide sequence ID" value="NZ_JACRSV010000001.1"/>
</dbReference>
<sequence>MALTKPVLSNIPAFDADKLRAEKRKVTVSFQYTGPSESQITGNRLMIYKGSDLAEVYEAQQAISDSQNPPLYNETITQLNLTHTIDVAASNLHNGYAYNAAVTVFSGSEESTPSDTVSFYCFSTPVLTVLNEELQNKGVIRNSNFTLNFSYRQKEGIPPEEYIVKLYDEEKNLITSTREKNSQLPVFDATSQTYKMDFSVPITGLVNEQRYFIGIQVVTRYGMVVSLGETQSDSIEFSAQYLRPSRLFAIVDLSNQPDEGNIRIASNIISIEGTSIPDPAEYEGPADNPRNIILNKDGYSATFSKGFSIRDDFTLQMVCKNLVEYEVFCELSNQKQKISFRYVRDLPKKSDPAGNPPTYHVEMKADDGFFPTVICSNRITLSAASPYLYLWFEKRNHLFDLKIRNSSGEEAEAV</sequence>
<dbReference type="Proteomes" id="UP000610760">
    <property type="component" value="Unassembled WGS sequence"/>
</dbReference>
<evidence type="ECO:0000313" key="2">
    <source>
        <dbReference type="Proteomes" id="UP000610760"/>
    </source>
</evidence>
<organism evidence="1 2">
    <name type="scientific">Fumia xinanensis</name>
    <dbReference type="NCBI Taxonomy" id="2763659"/>
    <lineage>
        <taxon>Bacteria</taxon>
        <taxon>Bacillati</taxon>
        <taxon>Bacillota</taxon>
        <taxon>Clostridia</taxon>
        <taxon>Eubacteriales</taxon>
        <taxon>Oscillospiraceae</taxon>
        <taxon>Fumia</taxon>
    </lineage>
</organism>
<protein>
    <submittedName>
        <fullName evidence="1">Uncharacterized protein</fullName>
    </submittedName>
</protein>
<dbReference type="EMBL" id="JACRSV010000001">
    <property type="protein sequence ID" value="MBC8558720.1"/>
    <property type="molecule type" value="Genomic_DNA"/>
</dbReference>
<evidence type="ECO:0000313" key="1">
    <source>
        <dbReference type="EMBL" id="MBC8558720.1"/>
    </source>
</evidence>
<dbReference type="AlphaFoldDB" id="A0A926I5C7"/>
<gene>
    <name evidence="1" type="ORF">H8710_01420</name>
</gene>
<name>A0A926I5C7_9FIRM</name>
<comment type="caution">
    <text evidence="1">The sequence shown here is derived from an EMBL/GenBank/DDBJ whole genome shotgun (WGS) entry which is preliminary data.</text>
</comment>
<keyword evidence="2" id="KW-1185">Reference proteome</keyword>